<evidence type="ECO:0000313" key="1">
    <source>
        <dbReference type="EMBL" id="OOF89770.1"/>
    </source>
</evidence>
<organism evidence="1 2">
    <name type="scientific">Aspergillus carbonarius (strain ITEM 5010)</name>
    <dbReference type="NCBI Taxonomy" id="602072"/>
    <lineage>
        <taxon>Eukaryota</taxon>
        <taxon>Fungi</taxon>
        <taxon>Dikarya</taxon>
        <taxon>Ascomycota</taxon>
        <taxon>Pezizomycotina</taxon>
        <taxon>Eurotiomycetes</taxon>
        <taxon>Eurotiomycetidae</taxon>
        <taxon>Eurotiales</taxon>
        <taxon>Aspergillaceae</taxon>
        <taxon>Aspergillus</taxon>
        <taxon>Aspergillus subgen. Circumdati</taxon>
    </lineage>
</organism>
<protein>
    <submittedName>
        <fullName evidence="1">Uncharacterized protein</fullName>
    </submittedName>
</protein>
<reference evidence="2" key="1">
    <citation type="journal article" date="2017" name="Genome Biol.">
        <title>Comparative genomics reveals high biological diversity and specific adaptations in the industrially and medically important fungal genus Aspergillus.</title>
        <authorList>
            <person name="de Vries R.P."/>
            <person name="Riley R."/>
            <person name="Wiebenga A."/>
            <person name="Aguilar-Osorio G."/>
            <person name="Amillis S."/>
            <person name="Uchima C.A."/>
            <person name="Anderluh G."/>
            <person name="Asadollahi M."/>
            <person name="Askin M."/>
            <person name="Barry K."/>
            <person name="Battaglia E."/>
            <person name="Bayram O."/>
            <person name="Benocci T."/>
            <person name="Braus-Stromeyer S.A."/>
            <person name="Caldana C."/>
            <person name="Canovas D."/>
            <person name="Cerqueira G.C."/>
            <person name="Chen F."/>
            <person name="Chen W."/>
            <person name="Choi C."/>
            <person name="Clum A."/>
            <person name="Dos Santos R.A."/>
            <person name="Damasio A.R."/>
            <person name="Diallinas G."/>
            <person name="Emri T."/>
            <person name="Fekete E."/>
            <person name="Flipphi M."/>
            <person name="Freyberg S."/>
            <person name="Gallo A."/>
            <person name="Gournas C."/>
            <person name="Habgood R."/>
            <person name="Hainaut M."/>
            <person name="Harispe M.L."/>
            <person name="Henrissat B."/>
            <person name="Hilden K.S."/>
            <person name="Hope R."/>
            <person name="Hossain A."/>
            <person name="Karabika E."/>
            <person name="Karaffa L."/>
            <person name="Karanyi Z."/>
            <person name="Krasevec N."/>
            <person name="Kuo A."/>
            <person name="Kusch H."/>
            <person name="LaButti K."/>
            <person name="Lagendijk E.L."/>
            <person name="Lapidus A."/>
            <person name="Levasseur A."/>
            <person name="Lindquist E."/>
            <person name="Lipzen A."/>
            <person name="Logrieco A.F."/>
            <person name="MacCabe A."/>
            <person name="Maekelae M.R."/>
            <person name="Malavazi I."/>
            <person name="Melin P."/>
            <person name="Meyer V."/>
            <person name="Mielnichuk N."/>
            <person name="Miskei M."/>
            <person name="Molnar A.P."/>
            <person name="Mule G."/>
            <person name="Ngan C.Y."/>
            <person name="Orejas M."/>
            <person name="Orosz E."/>
            <person name="Ouedraogo J.P."/>
            <person name="Overkamp K.M."/>
            <person name="Park H.-S."/>
            <person name="Perrone G."/>
            <person name="Piumi F."/>
            <person name="Punt P.J."/>
            <person name="Ram A.F."/>
            <person name="Ramon A."/>
            <person name="Rauscher S."/>
            <person name="Record E."/>
            <person name="Riano-Pachon D.M."/>
            <person name="Robert V."/>
            <person name="Roehrig J."/>
            <person name="Ruller R."/>
            <person name="Salamov A."/>
            <person name="Salih N.S."/>
            <person name="Samson R.A."/>
            <person name="Sandor E."/>
            <person name="Sanguinetti M."/>
            <person name="Schuetze T."/>
            <person name="Sepcic K."/>
            <person name="Shelest E."/>
            <person name="Sherlock G."/>
            <person name="Sophianopoulou V."/>
            <person name="Squina F.M."/>
            <person name="Sun H."/>
            <person name="Susca A."/>
            <person name="Todd R.B."/>
            <person name="Tsang A."/>
            <person name="Unkles S.E."/>
            <person name="van de Wiele N."/>
            <person name="van Rossen-Uffink D."/>
            <person name="Oliveira J.V."/>
            <person name="Vesth T.C."/>
            <person name="Visser J."/>
            <person name="Yu J.-H."/>
            <person name="Zhou M."/>
            <person name="Andersen M.R."/>
            <person name="Archer D.B."/>
            <person name="Baker S.E."/>
            <person name="Benoit I."/>
            <person name="Brakhage A.A."/>
            <person name="Braus G.H."/>
            <person name="Fischer R."/>
            <person name="Frisvad J.C."/>
            <person name="Goldman G.H."/>
            <person name="Houbraken J."/>
            <person name="Oakley B."/>
            <person name="Pocsi I."/>
            <person name="Scazzocchio C."/>
            <person name="Seiboth B."/>
            <person name="vanKuyk P.A."/>
            <person name="Wortman J."/>
            <person name="Dyer P.S."/>
            <person name="Grigoriev I.V."/>
        </authorList>
    </citation>
    <scope>NUCLEOTIDE SEQUENCE [LARGE SCALE GENOMIC DNA]</scope>
    <source>
        <strain evidence="2">ITEM 5010</strain>
    </source>
</reference>
<dbReference type="VEuPathDB" id="FungiDB:ASPCADRAFT_11439"/>
<evidence type="ECO:0000313" key="2">
    <source>
        <dbReference type="Proteomes" id="UP000188318"/>
    </source>
</evidence>
<keyword evidence="2" id="KW-1185">Reference proteome</keyword>
<dbReference type="Proteomes" id="UP000188318">
    <property type="component" value="Unassembled WGS sequence"/>
</dbReference>
<sequence>METTRLQRWLKKLEVSAEPGLSNTQLMLMNHDLQPGSGARTDRDGFGFLQLNMNVGNGDGTTSSPFG</sequence>
<name>A0A1R3R5L4_ASPC5</name>
<accession>A0A1R3R5L4</accession>
<dbReference type="AlphaFoldDB" id="A0A1R3R5L4"/>
<dbReference type="OrthoDB" id="3938351at2759"/>
<gene>
    <name evidence="1" type="ORF">ASPCADRAFT_11439</name>
</gene>
<dbReference type="EMBL" id="KV907954">
    <property type="protein sequence ID" value="OOF89770.1"/>
    <property type="molecule type" value="Genomic_DNA"/>
</dbReference>
<dbReference type="STRING" id="602072.A0A1R3R5L4"/>
<proteinExistence type="predicted"/>